<sequence length="109" mass="11962">MKLFSSRTKEGHKDPAICDGCDAPDSCRASELELVRTDAIGVAGKVVLYWSPFETLEETFRWFCLLESGFCLLIAGVKLFNLLAIKALPAVGVLDEVASVLHRQLPLPL</sequence>
<gene>
    <name evidence="1" type="ORF">NDU88_005196</name>
</gene>
<protein>
    <submittedName>
        <fullName evidence="1">Uncharacterized protein</fullName>
    </submittedName>
</protein>
<accession>A0AAV7TU26</accession>
<dbReference type="EMBL" id="JANPWB010000006">
    <property type="protein sequence ID" value="KAJ1179968.1"/>
    <property type="molecule type" value="Genomic_DNA"/>
</dbReference>
<evidence type="ECO:0000313" key="1">
    <source>
        <dbReference type="EMBL" id="KAJ1179968.1"/>
    </source>
</evidence>
<proteinExistence type="predicted"/>
<evidence type="ECO:0000313" key="2">
    <source>
        <dbReference type="Proteomes" id="UP001066276"/>
    </source>
</evidence>
<dbReference type="Proteomes" id="UP001066276">
    <property type="component" value="Chromosome 3_2"/>
</dbReference>
<name>A0AAV7TU26_PLEWA</name>
<organism evidence="1 2">
    <name type="scientific">Pleurodeles waltl</name>
    <name type="common">Iberian ribbed newt</name>
    <dbReference type="NCBI Taxonomy" id="8319"/>
    <lineage>
        <taxon>Eukaryota</taxon>
        <taxon>Metazoa</taxon>
        <taxon>Chordata</taxon>
        <taxon>Craniata</taxon>
        <taxon>Vertebrata</taxon>
        <taxon>Euteleostomi</taxon>
        <taxon>Amphibia</taxon>
        <taxon>Batrachia</taxon>
        <taxon>Caudata</taxon>
        <taxon>Salamandroidea</taxon>
        <taxon>Salamandridae</taxon>
        <taxon>Pleurodelinae</taxon>
        <taxon>Pleurodeles</taxon>
    </lineage>
</organism>
<reference evidence="1" key="1">
    <citation type="journal article" date="2022" name="bioRxiv">
        <title>Sequencing and chromosome-scale assembly of the giantPleurodeles waltlgenome.</title>
        <authorList>
            <person name="Brown T."/>
            <person name="Elewa A."/>
            <person name="Iarovenko S."/>
            <person name="Subramanian E."/>
            <person name="Araus A.J."/>
            <person name="Petzold A."/>
            <person name="Susuki M."/>
            <person name="Suzuki K.-i.T."/>
            <person name="Hayashi T."/>
            <person name="Toyoda A."/>
            <person name="Oliveira C."/>
            <person name="Osipova E."/>
            <person name="Leigh N.D."/>
            <person name="Simon A."/>
            <person name="Yun M.H."/>
        </authorList>
    </citation>
    <scope>NUCLEOTIDE SEQUENCE</scope>
    <source>
        <strain evidence="1">20211129_DDA</strain>
        <tissue evidence="1">Liver</tissue>
    </source>
</reference>
<keyword evidence="2" id="KW-1185">Reference proteome</keyword>
<comment type="caution">
    <text evidence="1">The sequence shown here is derived from an EMBL/GenBank/DDBJ whole genome shotgun (WGS) entry which is preliminary data.</text>
</comment>
<dbReference type="AlphaFoldDB" id="A0AAV7TU26"/>